<dbReference type="Proteomes" id="UP000028045">
    <property type="component" value="Unassembled WGS sequence"/>
</dbReference>
<sequence>MAAHLRVFSEETEVPSDAVVGSATAGKLLDFSDIASYRSERHPTPRSIGQYTFGLDDFAIDSNGTIWACTNLNHTVVALGPSGEFATVAGSSTEITVAGDTSAAFGRRRKDNAMLNVVTSGAWSKPVNGTITEGGKIVTVDTTRFRF</sequence>
<dbReference type="PANTHER" id="PTHR42060:SF1">
    <property type="entry name" value="NHL REPEAT-CONTAINING PROTEIN"/>
    <property type="match status" value="1"/>
</dbReference>
<dbReference type="PANTHER" id="PTHR42060">
    <property type="entry name" value="NHL REPEAT-CONTAINING PROTEIN-RELATED"/>
    <property type="match status" value="1"/>
</dbReference>
<name>A0A084AFL4_STACB</name>
<evidence type="ECO:0008006" key="3">
    <source>
        <dbReference type="Google" id="ProtNLM"/>
    </source>
</evidence>
<proteinExistence type="predicted"/>
<protein>
    <recommendedName>
        <fullName evidence="3">SMP-30/Gluconolactonase/LRE-like region domain-containing protein</fullName>
    </recommendedName>
</protein>
<evidence type="ECO:0000313" key="2">
    <source>
        <dbReference type="Proteomes" id="UP000028045"/>
    </source>
</evidence>
<dbReference type="InterPro" id="IPR011042">
    <property type="entry name" value="6-blade_b-propeller_TolB-like"/>
</dbReference>
<organism evidence="1 2">
    <name type="scientific">Stachybotrys chartarum (strain CBS 109288 / IBT 7711)</name>
    <name type="common">Toxic black mold</name>
    <name type="synonym">Stilbospora chartarum</name>
    <dbReference type="NCBI Taxonomy" id="1280523"/>
    <lineage>
        <taxon>Eukaryota</taxon>
        <taxon>Fungi</taxon>
        <taxon>Dikarya</taxon>
        <taxon>Ascomycota</taxon>
        <taxon>Pezizomycotina</taxon>
        <taxon>Sordariomycetes</taxon>
        <taxon>Hypocreomycetidae</taxon>
        <taxon>Hypocreales</taxon>
        <taxon>Stachybotryaceae</taxon>
        <taxon>Stachybotrys</taxon>
    </lineage>
</organism>
<dbReference type="InterPro" id="IPR052998">
    <property type="entry name" value="Hetero-Diels-Alderase-like"/>
</dbReference>
<keyword evidence="2" id="KW-1185">Reference proteome</keyword>
<dbReference type="EMBL" id="KL648753">
    <property type="protein sequence ID" value="KEY64093.1"/>
    <property type="molecule type" value="Genomic_DNA"/>
</dbReference>
<gene>
    <name evidence="1" type="ORF">S7711_09488</name>
</gene>
<dbReference type="HOGENOM" id="CLU_1769311_0_0_1"/>
<evidence type="ECO:0000313" key="1">
    <source>
        <dbReference type="EMBL" id="KEY64093.1"/>
    </source>
</evidence>
<dbReference type="SUPFAM" id="SSF63829">
    <property type="entry name" value="Calcium-dependent phosphotriesterase"/>
    <property type="match status" value="1"/>
</dbReference>
<accession>A0A084AFL4</accession>
<reference evidence="1 2" key="1">
    <citation type="journal article" date="2014" name="BMC Genomics">
        <title>Comparative genome sequencing reveals chemotype-specific gene clusters in the toxigenic black mold Stachybotrys.</title>
        <authorList>
            <person name="Semeiks J."/>
            <person name="Borek D."/>
            <person name="Otwinowski Z."/>
            <person name="Grishin N.V."/>
        </authorList>
    </citation>
    <scope>NUCLEOTIDE SEQUENCE [LARGE SCALE GENOMIC DNA]</scope>
    <source>
        <strain evidence="2">CBS 109288 / IBT 7711</strain>
    </source>
</reference>
<dbReference type="OrthoDB" id="9977941at2759"/>
<dbReference type="AlphaFoldDB" id="A0A084AFL4"/>
<dbReference type="Gene3D" id="2.120.10.30">
    <property type="entry name" value="TolB, C-terminal domain"/>
    <property type="match status" value="1"/>
</dbReference>